<dbReference type="InterPro" id="IPR044969">
    <property type="entry name" value="DFO"/>
</dbReference>
<name>A0A5A7P6J2_STRAF</name>
<reference evidence="2" key="1">
    <citation type="journal article" date="2019" name="Curr. Biol.">
        <title>Genome Sequence of Striga asiatica Provides Insight into the Evolution of Plant Parasitism.</title>
        <authorList>
            <person name="Yoshida S."/>
            <person name="Kim S."/>
            <person name="Wafula E.K."/>
            <person name="Tanskanen J."/>
            <person name="Kim Y.M."/>
            <person name="Honaas L."/>
            <person name="Yang Z."/>
            <person name="Spallek T."/>
            <person name="Conn C.E."/>
            <person name="Ichihashi Y."/>
            <person name="Cheong K."/>
            <person name="Cui S."/>
            <person name="Der J.P."/>
            <person name="Gundlach H."/>
            <person name="Jiao Y."/>
            <person name="Hori C."/>
            <person name="Ishida J.K."/>
            <person name="Kasahara H."/>
            <person name="Kiba T."/>
            <person name="Kim M.S."/>
            <person name="Koo N."/>
            <person name="Laohavisit A."/>
            <person name="Lee Y.H."/>
            <person name="Lumba S."/>
            <person name="McCourt P."/>
            <person name="Mortimer J.C."/>
            <person name="Mutuku J.M."/>
            <person name="Nomura T."/>
            <person name="Sasaki-Sekimoto Y."/>
            <person name="Seto Y."/>
            <person name="Wang Y."/>
            <person name="Wakatake T."/>
            <person name="Sakakibara H."/>
            <person name="Demura T."/>
            <person name="Yamaguchi S."/>
            <person name="Yoneyama K."/>
            <person name="Manabe R.I."/>
            <person name="Nelson D.C."/>
            <person name="Schulman A.H."/>
            <person name="Timko M.P."/>
            <person name="dePamphilis C.W."/>
            <person name="Choi D."/>
            <person name="Shirasu K."/>
        </authorList>
    </citation>
    <scope>NUCLEOTIDE SEQUENCE [LARGE SCALE GENOMIC DNA]</scope>
    <source>
        <strain evidence="2">cv. UVA1</strain>
    </source>
</reference>
<dbReference type="PANTHER" id="PTHR37176:SF1">
    <property type="entry name" value="PROTEIN DOUBLE-STRAND BREAK FORMATION"/>
    <property type="match status" value="1"/>
</dbReference>
<organism evidence="1 2">
    <name type="scientific">Striga asiatica</name>
    <name type="common">Asiatic witchweed</name>
    <name type="synonym">Buchnera asiatica</name>
    <dbReference type="NCBI Taxonomy" id="4170"/>
    <lineage>
        <taxon>Eukaryota</taxon>
        <taxon>Viridiplantae</taxon>
        <taxon>Streptophyta</taxon>
        <taxon>Embryophyta</taxon>
        <taxon>Tracheophyta</taxon>
        <taxon>Spermatophyta</taxon>
        <taxon>Magnoliopsida</taxon>
        <taxon>eudicotyledons</taxon>
        <taxon>Gunneridae</taxon>
        <taxon>Pentapetalae</taxon>
        <taxon>asterids</taxon>
        <taxon>lamiids</taxon>
        <taxon>Lamiales</taxon>
        <taxon>Orobanchaceae</taxon>
        <taxon>Buchnereae</taxon>
        <taxon>Striga</taxon>
    </lineage>
</organism>
<comment type="caution">
    <text evidence="1">The sequence shown here is derived from an EMBL/GenBank/DDBJ whole genome shotgun (WGS) entry which is preliminary data.</text>
</comment>
<sequence length="328" mass="36963">MPNSSSPLTQQISRFRSRIQKRSFDDVTLRILESILASKDVQSLNRVESVLKQLMREESLLVLGEIAMETVEIKLLCLDFLIRVFVLIAMCNLRLETFKFLNFGEITTETVEVKLLCVDFWIPVFALIGDVKLCDLHFGFVNCVISVPLKISAVVLIWTVELCPHFVPPEILMSCLALRYEALVMRQEKASSHPELLVSSEEWLTFAEHSVDNGFHSLAIHACEKACCGTNHTPHAKINDTLHDGLAVEEIRRLNDIALLAISSQSVQAQAQAYLKQKEVKKSTLKSSPSFEAKSSGSSRFKSGIIKHNSWKLMLTDVHERRPNKGQS</sequence>
<proteinExistence type="predicted"/>
<keyword evidence="2" id="KW-1185">Reference proteome</keyword>
<dbReference type="GO" id="GO:0042138">
    <property type="term" value="P:meiotic DNA double-strand break formation"/>
    <property type="evidence" value="ECO:0007669"/>
    <property type="project" value="InterPro"/>
</dbReference>
<gene>
    <name evidence="1" type="ORF">STAS_03862</name>
</gene>
<dbReference type="EMBL" id="BKCP01002225">
    <property type="protein sequence ID" value="GER28096.1"/>
    <property type="molecule type" value="Genomic_DNA"/>
</dbReference>
<protein>
    <submittedName>
        <fullName evidence="1">Uncharacterized protein</fullName>
    </submittedName>
</protein>
<dbReference type="OrthoDB" id="1925581at2759"/>
<dbReference type="Proteomes" id="UP000325081">
    <property type="component" value="Unassembled WGS sequence"/>
</dbReference>
<accession>A0A5A7P6J2</accession>
<dbReference type="AlphaFoldDB" id="A0A5A7P6J2"/>
<dbReference type="PANTHER" id="PTHR37176">
    <property type="entry name" value="F10K1.23"/>
    <property type="match status" value="1"/>
</dbReference>
<evidence type="ECO:0000313" key="1">
    <source>
        <dbReference type="EMBL" id="GER28096.1"/>
    </source>
</evidence>
<evidence type="ECO:0000313" key="2">
    <source>
        <dbReference type="Proteomes" id="UP000325081"/>
    </source>
</evidence>